<dbReference type="PANTHER" id="PTHR43525:SF1">
    <property type="entry name" value="PROTEIN MALY"/>
    <property type="match status" value="1"/>
</dbReference>
<evidence type="ECO:0000256" key="2">
    <source>
        <dbReference type="ARBA" id="ARBA00012224"/>
    </source>
</evidence>
<dbReference type="InterPro" id="IPR015424">
    <property type="entry name" value="PyrdxlP-dep_Trfase"/>
</dbReference>
<dbReference type="GO" id="GO:0047804">
    <property type="term" value="F:cysteine-S-conjugate beta-lyase activity"/>
    <property type="evidence" value="ECO:0007669"/>
    <property type="project" value="UniProtKB-EC"/>
</dbReference>
<dbReference type="AlphaFoldDB" id="A0A831A264"/>
<dbReference type="GO" id="GO:0008483">
    <property type="term" value="F:transaminase activity"/>
    <property type="evidence" value="ECO:0007669"/>
    <property type="project" value="UniProtKB-KW"/>
</dbReference>
<dbReference type="SUPFAM" id="SSF53383">
    <property type="entry name" value="PLP-dependent transferases"/>
    <property type="match status" value="1"/>
</dbReference>
<evidence type="ECO:0000256" key="4">
    <source>
        <dbReference type="ARBA" id="ARBA00023239"/>
    </source>
</evidence>
<sequence>MPFNFDQRIDRRHSDSLKWKKYGDRDIIPLWIADTDFRAADCIIDALQQRVSQGIFGYGVPSEELAAVAVERLGRLWGWQIQPEWLVFLPGVVTGINIAVRAFTEAHQGTVAPTPIYPPFFLAPESAGRTHLSAALRLEQQRWILDLDSLEDRLCGNEKMLLLCNPLNPGGTVCRRDELEAQLRFAQRHDLLVCSDEIHCDLLLEPGIRHIPFASLSEDAAQRSVTLLSPSKSFNIAGLGASLAVIPNPELRAHFNRMRKGLVPDVDVLAYVAATAAWRDGQPWLDAQLDYLRANRDSLVQHVNQLPGLSMVSPEASFLGWIDASGLGVANPALFFEEHGLGFSSGHDFGNDQFIRFNFGCQRQLLEQALQRMTRAVGY</sequence>
<dbReference type="EC" id="4.4.1.13" evidence="2"/>
<evidence type="ECO:0000256" key="1">
    <source>
        <dbReference type="ARBA" id="ARBA00001933"/>
    </source>
</evidence>
<dbReference type="Gene3D" id="3.90.1150.10">
    <property type="entry name" value="Aspartate Aminotransferase, domain 1"/>
    <property type="match status" value="1"/>
</dbReference>
<gene>
    <name evidence="7" type="ORF">BN437_2140</name>
</gene>
<comment type="cofactor">
    <cofactor evidence="1">
        <name>pyridoxal 5'-phosphate</name>
        <dbReference type="ChEBI" id="CHEBI:597326"/>
    </cofactor>
</comment>
<reference evidence="7 8" key="2">
    <citation type="submission" date="2013-04" db="EMBL/GenBank/DDBJ databases">
        <title>Comparative genomics of 12 strains of Erwinia amylovora identifies a pan-genome with a large conserved core and provides insights into host specificity.</title>
        <authorList>
            <person name="Mann R.A."/>
            <person name="Smits T.H.M."/>
            <person name="Buehlmann A."/>
            <person name="Blom J."/>
            <person name="Goesmann A."/>
            <person name="Frey J.E."/>
            <person name="Plummer K.M."/>
            <person name="Beer S.V."/>
            <person name="Luck J."/>
            <person name="Duffy B."/>
            <person name="Rodoni B."/>
        </authorList>
    </citation>
    <scope>NUCLEOTIDE SEQUENCE [LARGE SCALE GENOMIC DNA]</scope>
    <source>
        <strain evidence="8">CFBP 1232</strain>
    </source>
</reference>
<dbReference type="InterPro" id="IPR015421">
    <property type="entry name" value="PyrdxlP-dep_Trfase_major"/>
</dbReference>
<proteinExistence type="inferred from homology"/>
<keyword evidence="7" id="KW-0808">Transferase</keyword>
<comment type="caution">
    <text evidence="7">The sequence shown here is derived from an EMBL/GenBank/DDBJ whole genome shotgun (WGS) entry which is preliminary data.</text>
</comment>
<dbReference type="GO" id="GO:0030170">
    <property type="term" value="F:pyridoxal phosphate binding"/>
    <property type="evidence" value="ECO:0007669"/>
    <property type="project" value="InterPro"/>
</dbReference>
<dbReference type="InterPro" id="IPR027619">
    <property type="entry name" value="C-S_lyase_PatB-like"/>
</dbReference>
<keyword evidence="3" id="KW-0663">Pyridoxal phosphate</keyword>
<accession>A0A831A264</accession>
<organism evidence="7 8">
    <name type="scientific">Erwinia amylovora NBRC 12687 = CFBP 1232</name>
    <dbReference type="NCBI Taxonomy" id="1219359"/>
    <lineage>
        <taxon>Bacteria</taxon>
        <taxon>Pseudomonadati</taxon>
        <taxon>Pseudomonadota</taxon>
        <taxon>Gammaproteobacteria</taxon>
        <taxon>Enterobacterales</taxon>
        <taxon>Erwiniaceae</taxon>
        <taxon>Erwinia</taxon>
    </lineage>
</organism>
<evidence type="ECO:0000256" key="5">
    <source>
        <dbReference type="ARBA" id="ARBA00037974"/>
    </source>
</evidence>
<name>A0A831A264_ERWAM</name>
<dbReference type="Proteomes" id="UP000013111">
    <property type="component" value="Unassembled WGS sequence"/>
</dbReference>
<dbReference type="NCBIfam" id="TIGR04350">
    <property type="entry name" value="C_S_lyase_PatB"/>
    <property type="match status" value="1"/>
</dbReference>
<reference evidence="7 8" key="1">
    <citation type="submission" date="2012-11" db="EMBL/GenBank/DDBJ databases">
        <authorList>
            <person name="Linke B."/>
        </authorList>
    </citation>
    <scope>NUCLEOTIDE SEQUENCE [LARGE SCALE GENOMIC DNA]</scope>
    <source>
        <strain evidence="8">CFBP 1232</strain>
    </source>
</reference>
<dbReference type="InterPro" id="IPR015422">
    <property type="entry name" value="PyrdxlP-dep_Trfase_small"/>
</dbReference>
<dbReference type="EMBL" id="CAPB01000022">
    <property type="protein sequence ID" value="CCO94067.1"/>
    <property type="molecule type" value="Genomic_DNA"/>
</dbReference>
<dbReference type="CDD" id="cd00609">
    <property type="entry name" value="AAT_like"/>
    <property type="match status" value="1"/>
</dbReference>
<protein>
    <recommendedName>
        <fullName evidence="2">cysteine-S-conjugate beta-lyase</fullName>
        <ecNumber evidence="2">4.4.1.13</ecNumber>
    </recommendedName>
</protein>
<feature type="domain" description="Aminotransferase class I/classII large" evidence="6">
    <location>
        <begin position="29"/>
        <end position="372"/>
    </location>
</feature>
<evidence type="ECO:0000313" key="8">
    <source>
        <dbReference type="Proteomes" id="UP000013111"/>
    </source>
</evidence>
<evidence type="ECO:0000259" key="6">
    <source>
        <dbReference type="Pfam" id="PF00155"/>
    </source>
</evidence>
<dbReference type="RefSeq" id="WP_004158011.1">
    <property type="nucleotide sequence ID" value="NZ_BAYW01000003.1"/>
</dbReference>
<dbReference type="PANTHER" id="PTHR43525">
    <property type="entry name" value="PROTEIN MALY"/>
    <property type="match status" value="1"/>
</dbReference>
<dbReference type="InterPro" id="IPR051798">
    <property type="entry name" value="Class-II_PLP-Dep_Aminotrans"/>
</dbReference>
<dbReference type="GeneID" id="97606301"/>
<dbReference type="InterPro" id="IPR004839">
    <property type="entry name" value="Aminotransferase_I/II_large"/>
</dbReference>
<evidence type="ECO:0000313" key="7">
    <source>
        <dbReference type="EMBL" id="CCO94067.1"/>
    </source>
</evidence>
<dbReference type="Pfam" id="PF00155">
    <property type="entry name" value="Aminotran_1_2"/>
    <property type="match status" value="1"/>
</dbReference>
<evidence type="ECO:0000256" key="3">
    <source>
        <dbReference type="ARBA" id="ARBA00022898"/>
    </source>
</evidence>
<keyword evidence="4" id="KW-0456">Lyase</keyword>
<dbReference type="Gene3D" id="3.40.640.10">
    <property type="entry name" value="Type I PLP-dependent aspartate aminotransferase-like (Major domain)"/>
    <property type="match status" value="1"/>
</dbReference>
<keyword evidence="7" id="KW-0032">Aminotransferase</keyword>
<comment type="similarity">
    <text evidence="5">Belongs to the class-II pyridoxal-phosphate-dependent aminotransferase family. MalY/PatB cystathionine beta-lyase subfamily.</text>
</comment>